<dbReference type="SUPFAM" id="SSF53474">
    <property type="entry name" value="alpha/beta-Hydrolases"/>
    <property type="match status" value="1"/>
</dbReference>
<feature type="domain" description="Dienelactone hydrolase" evidence="1">
    <location>
        <begin position="35"/>
        <end position="189"/>
    </location>
</feature>
<dbReference type="HOGENOM" id="CLU_054590_2_1_1"/>
<proteinExistence type="predicted"/>
<dbReference type="AlphaFoldDB" id="B6QEN4"/>
<evidence type="ECO:0000313" key="3">
    <source>
        <dbReference type="Proteomes" id="UP000001294"/>
    </source>
</evidence>
<dbReference type="InterPro" id="IPR002925">
    <property type="entry name" value="Dienelactn_hydro"/>
</dbReference>
<protein>
    <submittedName>
        <fullName evidence="2">Dienelactone hydrolase family protein</fullName>
    </submittedName>
</protein>
<dbReference type="InterPro" id="IPR029058">
    <property type="entry name" value="AB_hydrolase_fold"/>
</dbReference>
<reference evidence="3" key="1">
    <citation type="journal article" date="2015" name="Genome Announc.">
        <title>Genome sequence of the AIDS-associated pathogen Penicillium marneffei (ATCC18224) and its near taxonomic relative Talaromyces stipitatus (ATCC10500).</title>
        <authorList>
            <person name="Nierman W.C."/>
            <person name="Fedorova-Abrams N.D."/>
            <person name="Andrianopoulos A."/>
        </authorList>
    </citation>
    <scope>NUCLEOTIDE SEQUENCE [LARGE SCALE GENOMIC DNA]</scope>
    <source>
        <strain evidence="3">ATCC 18224 / CBS 334.59 / QM 7333</strain>
    </source>
</reference>
<dbReference type="Proteomes" id="UP000001294">
    <property type="component" value="Unassembled WGS sequence"/>
</dbReference>
<name>B6QEN4_TALMQ</name>
<dbReference type="PhylomeDB" id="B6QEN4"/>
<dbReference type="Gene3D" id="3.40.50.1820">
    <property type="entry name" value="alpha/beta hydrolase"/>
    <property type="match status" value="1"/>
</dbReference>
<dbReference type="VEuPathDB" id="FungiDB:PMAA_089750"/>
<dbReference type="GO" id="GO:0016787">
    <property type="term" value="F:hydrolase activity"/>
    <property type="evidence" value="ECO:0007669"/>
    <property type="project" value="UniProtKB-KW"/>
</dbReference>
<organism evidence="2 3">
    <name type="scientific">Talaromyces marneffei (strain ATCC 18224 / CBS 334.59 / QM 7333)</name>
    <name type="common">Penicillium marneffei</name>
    <dbReference type="NCBI Taxonomy" id="441960"/>
    <lineage>
        <taxon>Eukaryota</taxon>
        <taxon>Fungi</taxon>
        <taxon>Dikarya</taxon>
        <taxon>Ascomycota</taxon>
        <taxon>Pezizomycotina</taxon>
        <taxon>Eurotiomycetes</taxon>
        <taxon>Eurotiomycetidae</taxon>
        <taxon>Eurotiales</taxon>
        <taxon>Trichocomaceae</taxon>
        <taxon>Talaromyces</taxon>
        <taxon>Talaromyces sect. Talaromyces</taxon>
    </lineage>
</organism>
<evidence type="ECO:0000259" key="1">
    <source>
        <dbReference type="Pfam" id="PF01738"/>
    </source>
</evidence>
<sequence length="200" mass="22574">MAMSKCCFRGFQWEGTPMGRVGRLANNDTYIAGNNPNIVILFIADMFGWDFINNRLLADHFAREIRATVYVPDFFGGEVVASHIIAEEEAWEKMDLKGFRELEIFDCARALPQEYKKVGAVGYCYGGWAVFRLGAKEHSPSPLVDCISLGHPSLLTKQDIDEIAVPVQVLAPEIDPVYTAELKQHTWETIPWLGVPFDYQ</sequence>
<dbReference type="Pfam" id="PF01738">
    <property type="entry name" value="DLH"/>
    <property type="match status" value="1"/>
</dbReference>
<keyword evidence="2" id="KW-0378">Hydrolase</keyword>
<dbReference type="PANTHER" id="PTHR17630:SF55">
    <property type="entry name" value="DIENELACTONE HYDROLASE FAMILY PROTEIN (AFU_ORTHOLOGUE AFUA_1G01900)"/>
    <property type="match status" value="1"/>
</dbReference>
<gene>
    <name evidence="2" type="ORF">PMAA_089750</name>
</gene>
<dbReference type="OrthoDB" id="10019231at2759"/>
<keyword evidence="3" id="KW-1185">Reference proteome</keyword>
<evidence type="ECO:0000313" key="2">
    <source>
        <dbReference type="EMBL" id="EEA25008.1"/>
    </source>
</evidence>
<dbReference type="EMBL" id="DS995901">
    <property type="protein sequence ID" value="EEA25008.1"/>
    <property type="molecule type" value="Genomic_DNA"/>
</dbReference>
<accession>B6QEN4</accession>
<dbReference type="PANTHER" id="PTHR17630">
    <property type="entry name" value="DIENELACTONE HYDROLASE"/>
    <property type="match status" value="1"/>
</dbReference>